<proteinExistence type="predicted"/>
<evidence type="ECO:0000313" key="2">
    <source>
        <dbReference type="Proteomes" id="UP000007364"/>
    </source>
</evidence>
<reference evidence="1 2" key="1">
    <citation type="journal article" date="2012" name="J. Bacteriol.">
        <title>Genome Sequence of Galbibacter marinum Type Strain ck-I2-15.</title>
        <authorList>
            <person name="Lai Q."/>
            <person name="Li C."/>
            <person name="Shao Z."/>
        </authorList>
    </citation>
    <scope>NUCLEOTIDE SEQUENCE [LARGE SCALE GENOMIC DNA]</scope>
    <source>
        <strain evidence="2">ck-I2-15</strain>
    </source>
</reference>
<keyword evidence="2" id="KW-1185">Reference proteome</keyword>
<dbReference type="AlphaFoldDB" id="K2Q431"/>
<dbReference type="EMBL" id="AMSG01000006">
    <property type="protein sequence ID" value="EKF55606.1"/>
    <property type="molecule type" value="Genomic_DNA"/>
</dbReference>
<name>K2Q431_9FLAO</name>
<accession>K2Q431</accession>
<protein>
    <submittedName>
        <fullName evidence="1">Uncharacterized protein</fullName>
    </submittedName>
</protein>
<sequence length="150" mass="16384">MGTVLDGKGNLRLYHVQAVGADHTVEAEVARGTLAAIVRIGEPEHRQDGVRLVAHGELGTVGKDKVHTEAAVRAVDGLAVIGQTCIDEHLFRFGEEQLIGDVPIAFGHDVHNFAIGYNDIFKPFTGFHLGKFPEGPYRGRYKDLVLLQFV</sequence>
<gene>
    <name evidence="1" type="ORF">I215_06597</name>
</gene>
<comment type="caution">
    <text evidence="1">The sequence shown here is derived from an EMBL/GenBank/DDBJ whole genome shotgun (WGS) entry which is preliminary data.</text>
</comment>
<organism evidence="1 2">
    <name type="scientific">Galbibacter marinus</name>
    <dbReference type="NCBI Taxonomy" id="555500"/>
    <lineage>
        <taxon>Bacteria</taxon>
        <taxon>Pseudomonadati</taxon>
        <taxon>Bacteroidota</taxon>
        <taxon>Flavobacteriia</taxon>
        <taxon>Flavobacteriales</taxon>
        <taxon>Flavobacteriaceae</taxon>
        <taxon>Galbibacter</taxon>
    </lineage>
</organism>
<evidence type="ECO:0000313" key="1">
    <source>
        <dbReference type="EMBL" id="EKF55606.1"/>
    </source>
</evidence>
<dbReference type="Proteomes" id="UP000007364">
    <property type="component" value="Unassembled WGS sequence"/>
</dbReference>